<dbReference type="RefSeq" id="WP_093333326.1">
    <property type="nucleotide sequence ID" value="NZ_FOXP01000006.1"/>
</dbReference>
<evidence type="ECO:0000313" key="1">
    <source>
        <dbReference type="EMBL" id="SFP74075.1"/>
    </source>
</evidence>
<gene>
    <name evidence="1" type="ORF">SAMN04488241_106135</name>
</gene>
<dbReference type="Proteomes" id="UP000199586">
    <property type="component" value="Unassembled WGS sequence"/>
</dbReference>
<dbReference type="STRING" id="634430.SAMN04488241_106135"/>
<organism evidence="1 2">
    <name type="scientific">Sphingomonas rubra</name>
    <dbReference type="NCBI Taxonomy" id="634430"/>
    <lineage>
        <taxon>Bacteria</taxon>
        <taxon>Pseudomonadati</taxon>
        <taxon>Pseudomonadota</taxon>
        <taxon>Alphaproteobacteria</taxon>
        <taxon>Sphingomonadales</taxon>
        <taxon>Sphingomonadaceae</taxon>
        <taxon>Sphingomonas</taxon>
    </lineage>
</organism>
<accession>A0A1I5STK8</accession>
<proteinExistence type="predicted"/>
<reference evidence="1 2" key="1">
    <citation type="submission" date="2016-10" db="EMBL/GenBank/DDBJ databases">
        <authorList>
            <person name="de Groot N.N."/>
        </authorList>
    </citation>
    <scope>NUCLEOTIDE SEQUENCE [LARGE SCALE GENOMIC DNA]</scope>
    <source>
        <strain evidence="1 2">CGMCC 1.9113</strain>
    </source>
</reference>
<evidence type="ECO:0000313" key="2">
    <source>
        <dbReference type="Proteomes" id="UP000199586"/>
    </source>
</evidence>
<dbReference type="OrthoDB" id="4951688at2"/>
<dbReference type="AlphaFoldDB" id="A0A1I5STK8"/>
<name>A0A1I5STK8_9SPHN</name>
<dbReference type="EMBL" id="FOXP01000006">
    <property type="protein sequence ID" value="SFP74075.1"/>
    <property type="molecule type" value="Genomic_DNA"/>
</dbReference>
<sequence>MAHDQQEMIDTQLGIRRAAEMAAVFMIGDGLLGLFQPTRHVALWRSEVTAVDLLVRPFAGHPTRRRLYGALQAAAGFALASRLRR</sequence>
<protein>
    <submittedName>
        <fullName evidence="1">Uncharacterized protein</fullName>
    </submittedName>
</protein>
<keyword evidence="2" id="KW-1185">Reference proteome</keyword>